<dbReference type="PROSITE" id="PS50026">
    <property type="entry name" value="EGF_3"/>
    <property type="match status" value="2"/>
</dbReference>
<evidence type="ECO:0000256" key="3">
    <source>
        <dbReference type="SAM" id="SignalP"/>
    </source>
</evidence>
<feature type="region of interest" description="Disordered" evidence="2">
    <location>
        <begin position="321"/>
        <end position="343"/>
    </location>
</feature>
<comment type="caution">
    <text evidence="5">The sequence shown here is derived from an EMBL/GenBank/DDBJ whole genome shotgun (WGS) entry which is preliminary data.</text>
</comment>
<keyword evidence="1" id="KW-1015">Disulfide bond</keyword>
<evidence type="ECO:0000256" key="1">
    <source>
        <dbReference type="PROSITE-ProRule" id="PRU00076"/>
    </source>
</evidence>
<dbReference type="SMART" id="SM00135">
    <property type="entry name" value="LY"/>
    <property type="match status" value="3"/>
</dbReference>
<dbReference type="SUPFAM" id="SSF63825">
    <property type="entry name" value="YWTD domain"/>
    <property type="match status" value="1"/>
</dbReference>
<dbReference type="Proteomes" id="UP001231518">
    <property type="component" value="Chromosome 7"/>
</dbReference>
<gene>
    <name evidence="5" type="ORF">PYW07_015817</name>
</gene>
<evidence type="ECO:0000259" key="4">
    <source>
        <dbReference type="PROSITE" id="PS50026"/>
    </source>
</evidence>
<reference evidence="5" key="1">
    <citation type="submission" date="2023-03" db="EMBL/GenBank/DDBJ databases">
        <title>Chromosome-level genomes of two armyworms, Mythimna separata and Mythimna loreyi, provide insights into the biosynthesis and reception of sex pheromones.</title>
        <authorList>
            <person name="Zhao H."/>
        </authorList>
    </citation>
    <scope>NUCLEOTIDE SEQUENCE</scope>
    <source>
        <strain evidence="5">BeijingLab</strain>
        <tissue evidence="5">Pupa</tissue>
    </source>
</reference>
<organism evidence="5 6">
    <name type="scientific">Mythimna separata</name>
    <name type="common">Oriental armyworm</name>
    <name type="synonym">Pseudaletia separata</name>
    <dbReference type="NCBI Taxonomy" id="271217"/>
    <lineage>
        <taxon>Eukaryota</taxon>
        <taxon>Metazoa</taxon>
        <taxon>Ecdysozoa</taxon>
        <taxon>Arthropoda</taxon>
        <taxon>Hexapoda</taxon>
        <taxon>Insecta</taxon>
        <taxon>Pterygota</taxon>
        <taxon>Neoptera</taxon>
        <taxon>Endopterygota</taxon>
        <taxon>Lepidoptera</taxon>
        <taxon>Glossata</taxon>
        <taxon>Ditrysia</taxon>
        <taxon>Noctuoidea</taxon>
        <taxon>Noctuidae</taxon>
        <taxon>Noctuinae</taxon>
        <taxon>Hadenini</taxon>
        <taxon>Mythimna</taxon>
    </lineage>
</organism>
<keyword evidence="1" id="KW-0245">EGF-like domain</keyword>
<feature type="signal peptide" evidence="3">
    <location>
        <begin position="1"/>
        <end position="20"/>
    </location>
</feature>
<feature type="chain" id="PRO_5042215973" description="EGF-like domain-containing protein" evidence="3">
    <location>
        <begin position="21"/>
        <end position="528"/>
    </location>
</feature>
<accession>A0AAD7YSK6</accession>
<dbReference type="AlphaFoldDB" id="A0AAD7YSK6"/>
<dbReference type="SUPFAM" id="SSF57196">
    <property type="entry name" value="EGF/Laminin"/>
    <property type="match status" value="4"/>
</dbReference>
<dbReference type="Gene3D" id="2.120.10.30">
    <property type="entry name" value="TolB, C-terminal domain"/>
    <property type="match status" value="1"/>
</dbReference>
<feature type="disulfide bond" evidence="1">
    <location>
        <begin position="508"/>
        <end position="517"/>
    </location>
</feature>
<dbReference type="InterPro" id="IPR000033">
    <property type="entry name" value="LDLR_classB_rpt"/>
</dbReference>
<evidence type="ECO:0000256" key="2">
    <source>
        <dbReference type="SAM" id="MobiDB-lite"/>
    </source>
</evidence>
<feature type="disulfide bond" evidence="1">
    <location>
        <begin position="416"/>
        <end position="426"/>
    </location>
</feature>
<evidence type="ECO:0000313" key="6">
    <source>
        <dbReference type="Proteomes" id="UP001231518"/>
    </source>
</evidence>
<protein>
    <recommendedName>
        <fullName evidence="4">EGF-like domain-containing protein</fullName>
    </recommendedName>
</protein>
<dbReference type="InterPro" id="IPR000742">
    <property type="entry name" value="EGF"/>
</dbReference>
<comment type="caution">
    <text evidence="1">Lacks conserved residue(s) required for the propagation of feature annotation.</text>
</comment>
<keyword evidence="3" id="KW-0732">Signal</keyword>
<feature type="disulfide bond" evidence="1">
    <location>
        <begin position="487"/>
        <end position="497"/>
    </location>
</feature>
<feature type="domain" description="EGF-like" evidence="4">
    <location>
        <begin position="412"/>
        <end position="448"/>
    </location>
</feature>
<dbReference type="InterPro" id="IPR051830">
    <property type="entry name" value="NOTCH_homolog"/>
</dbReference>
<feature type="compositionally biased region" description="Basic and acidic residues" evidence="2">
    <location>
        <begin position="334"/>
        <end position="343"/>
    </location>
</feature>
<proteinExistence type="predicted"/>
<dbReference type="PANTHER" id="PTHR24033:SF151">
    <property type="entry name" value="NOTCH 2"/>
    <property type="match status" value="1"/>
</dbReference>
<evidence type="ECO:0000313" key="5">
    <source>
        <dbReference type="EMBL" id="KAJ8724859.1"/>
    </source>
</evidence>
<dbReference type="PANTHER" id="PTHR24033">
    <property type="entry name" value="EGF-LIKE DOMAIN-CONTAINING PROTEIN"/>
    <property type="match status" value="1"/>
</dbReference>
<dbReference type="EMBL" id="JARGEI010000010">
    <property type="protein sequence ID" value="KAJ8724859.1"/>
    <property type="molecule type" value="Genomic_DNA"/>
</dbReference>
<feature type="disulfide bond" evidence="1">
    <location>
        <begin position="438"/>
        <end position="447"/>
    </location>
</feature>
<dbReference type="SMART" id="SM00181">
    <property type="entry name" value="EGF"/>
    <property type="match status" value="4"/>
</dbReference>
<name>A0AAD7YSK6_MYTSE</name>
<dbReference type="Gene3D" id="2.10.25.10">
    <property type="entry name" value="Laminin"/>
    <property type="match status" value="5"/>
</dbReference>
<dbReference type="PROSITE" id="PS00022">
    <property type="entry name" value="EGF_1"/>
    <property type="match status" value="2"/>
</dbReference>
<dbReference type="InterPro" id="IPR011042">
    <property type="entry name" value="6-blade_b-propeller_TolB-like"/>
</dbReference>
<feature type="compositionally biased region" description="Polar residues" evidence="2">
    <location>
        <begin position="321"/>
        <end position="332"/>
    </location>
</feature>
<keyword evidence="6" id="KW-1185">Reference proteome</keyword>
<sequence length="528" mass="59733">MCRTHRVLILVALYMKLVHSWDIAISVGDRIEFYDHGSKTGTIHLVSHNPAAITYDEVHNMILFVDKQSDYDAVCCYNLDTMDIRCFVKRNGSNIQHLAFDPPTELLFFTDTNEGSINWISLKDQGSESNVYGNVLIKMNDRTVNDIALDSCSGYIYWTNIARPPYEYMERARFNGAERELVNKFLPVFSFAIDPQSHINYYINGYEHEFHNEVDLRKNNLNDEESQVILHFQLISQPKELTVTDDNVYWMNSTVNDTTVWQRPKIGSDVVEPKEMYKFYGERPLGIAANYKIKDQVQRLQVCDAPSSLVPIAEITNNSLSIEQKQPTLETDQTTERESTTERKDTADVELTCVHGTKINATSVCKCTPGYVGKRCDVVDCGNYCLYGDCSFNDKGLPECRCNNGYSGQRCEINTCFGFCLNGGECSFNERSEPICQCKGNYVGDRCEVSRCLNYCFQGNCSFNDKGHPVCRCNTGYSGERCEVNKCNGYCLNGGDCSLNGDEPSCECGEDYVGTRCETVKNNTSTCL</sequence>
<feature type="domain" description="EGF-like" evidence="4">
    <location>
        <begin position="483"/>
        <end position="518"/>
    </location>
</feature>